<dbReference type="Gene3D" id="1.50.10.100">
    <property type="entry name" value="Chondroitin AC/alginate lyase"/>
    <property type="match status" value="1"/>
</dbReference>
<protein>
    <submittedName>
        <fullName evidence="5">Alginate lyase family protein</fullName>
    </submittedName>
</protein>
<feature type="signal peptide" evidence="3">
    <location>
        <begin position="1"/>
        <end position="21"/>
    </location>
</feature>
<keyword evidence="2 5" id="KW-0456">Lyase</keyword>
<comment type="caution">
    <text evidence="5">The sequence shown here is derived from an EMBL/GenBank/DDBJ whole genome shotgun (WGS) entry which is preliminary data.</text>
</comment>
<evidence type="ECO:0000256" key="3">
    <source>
        <dbReference type="SAM" id="SignalP"/>
    </source>
</evidence>
<evidence type="ECO:0000313" key="5">
    <source>
        <dbReference type="EMBL" id="MFH0266616.1"/>
    </source>
</evidence>
<evidence type="ECO:0000256" key="2">
    <source>
        <dbReference type="ARBA" id="ARBA00023239"/>
    </source>
</evidence>
<evidence type="ECO:0000313" key="6">
    <source>
        <dbReference type="Proteomes" id="UP001607151"/>
    </source>
</evidence>
<dbReference type="SUPFAM" id="SSF48230">
    <property type="entry name" value="Chondroitin AC/alginate lyase"/>
    <property type="match status" value="1"/>
</dbReference>
<proteinExistence type="predicted"/>
<evidence type="ECO:0000256" key="1">
    <source>
        <dbReference type="ARBA" id="ARBA00022729"/>
    </source>
</evidence>
<reference evidence="5 6" key="1">
    <citation type="submission" date="2024-10" db="EMBL/GenBank/DDBJ databases">
        <authorList>
            <person name="Yibar A."/>
            <person name="Saticioglu I.B."/>
            <person name="Duman M."/>
            <person name="Ajmi N."/>
            <person name="Gurler F."/>
            <person name="Ay H."/>
            <person name="Onuk E."/>
            <person name="Guler S."/>
            <person name="Romalde J.L."/>
        </authorList>
    </citation>
    <scope>NUCLEOTIDE SEQUENCE [LARGE SCALE GENOMIC DNA]</scope>
    <source>
        <strain evidence="5 6">14-MA-B</strain>
    </source>
</reference>
<name>A0ABW7IYW0_9VIBR</name>
<dbReference type="RefSeq" id="WP_394608319.1">
    <property type="nucleotide sequence ID" value="NZ_JBIHSJ010000004.1"/>
</dbReference>
<gene>
    <name evidence="5" type="ORF">ACGRQ9_14300</name>
</gene>
<organism evidence="5 6">
    <name type="scientific">Vibrio rumoiensis</name>
    <dbReference type="NCBI Taxonomy" id="76258"/>
    <lineage>
        <taxon>Bacteria</taxon>
        <taxon>Pseudomonadati</taxon>
        <taxon>Pseudomonadota</taxon>
        <taxon>Gammaproteobacteria</taxon>
        <taxon>Vibrionales</taxon>
        <taxon>Vibrionaceae</taxon>
        <taxon>Vibrio</taxon>
    </lineage>
</organism>
<dbReference type="InterPro" id="IPR008397">
    <property type="entry name" value="Alginate_lyase_dom"/>
</dbReference>
<feature type="chain" id="PRO_5046323813" evidence="3">
    <location>
        <begin position="22"/>
        <end position="393"/>
    </location>
</feature>
<dbReference type="Pfam" id="PF05426">
    <property type="entry name" value="Alginate_lyase"/>
    <property type="match status" value="1"/>
</dbReference>
<dbReference type="InterPro" id="IPR008929">
    <property type="entry name" value="Chondroitin_lyas"/>
</dbReference>
<dbReference type="GO" id="GO:0016829">
    <property type="term" value="F:lyase activity"/>
    <property type="evidence" value="ECO:0007669"/>
    <property type="project" value="UniProtKB-KW"/>
</dbReference>
<dbReference type="Proteomes" id="UP001607151">
    <property type="component" value="Unassembled WGS sequence"/>
</dbReference>
<keyword evidence="6" id="KW-1185">Reference proteome</keyword>
<feature type="domain" description="Alginate lyase" evidence="4">
    <location>
        <begin position="66"/>
        <end position="342"/>
    </location>
</feature>
<accession>A0ABW7IYW0</accession>
<keyword evidence="1 3" id="KW-0732">Signal</keyword>
<evidence type="ECO:0000259" key="4">
    <source>
        <dbReference type="Pfam" id="PF05426"/>
    </source>
</evidence>
<sequence length="393" mass="44915">MNKKTIALTLLSSAISFHALADDIRFITYDGTAISHNKETIDKQSPALQTLLKEANKALKSSIDPVTNKTLMPASGNAHDYFSFGPYWWPNPDTKDGLPYVRRDGEYNMDTKTAATDKQRMITFAHDVKELGLAYYFTDDAKYAEKAKQQLNAWFIDPKTRMNPNMDYAQAIPGIVDGRGIGIIDSRLLIGVMDSVELIKPTLRADEYKSIVKWFADFKDWLLTSNNGFEEDNWHNNHGTWFDAQVVAFSIFTNDLDTAKQRLRITQMRRIGSQFDIEGKQHAELERTQPWHYSNFNLEAYNLLGHYGDLVGVDVWNYEIDKHSLKNGYRFIAEHVTQPDAWPYKELKGFDASKAYTTMLNANKAYGDEVFSKALKSLQENKKTAAKVETLLF</sequence>
<dbReference type="EMBL" id="JBIHSN010000003">
    <property type="protein sequence ID" value="MFH0266616.1"/>
    <property type="molecule type" value="Genomic_DNA"/>
</dbReference>